<dbReference type="RefSeq" id="WP_142507815.1">
    <property type="nucleotide sequence ID" value="NZ_SADV01000003.1"/>
</dbReference>
<dbReference type="Proteomes" id="UP000317944">
    <property type="component" value="Unassembled WGS sequence"/>
</dbReference>
<dbReference type="AlphaFoldDB" id="A0A544UTK7"/>
<sequence length="101" mass="11596">MIGLTVVTGMVEAAIGSFIEKKVIEEPLGKVCDNALNKFLNKNEVEKRYLNNDLEKGINRAFFKALKRVNIEVITITEIEATQEVWLINRLKEFNNEIDKK</sequence>
<protein>
    <submittedName>
        <fullName evidence="1">Uncharacterized protein</fullName>
    </submittedName>
</protein>
<gene>
    <name evidence="1" type="ORF">C7Y47_05395</name>
</gene>
<organism evidence="1 2">
    <name type="scientific">Lysinibacillus sphaericus</name>
    <name type="common">Bacillus sphaericus</name>
    <dbReference type="NCBI Taxonomy" id="1421"/>
    <lineage>
        <taxon>Bacteria</taxon>
        <taxon>Bacillati</taxon>
        <taxon>Bacillota</taxon>
        <taxon>Bacilli</taxon>
        <taxon>Bacillales</taxon>
        <taxon>Bacillaceae</taxon>
        <taxon>Lysinibacillus</taxon>
    </lineage>
</organism>
<evidence type="ECO:0000313" key="2">
    <source>
        <dbReference type="Proteomes" id="UP000317944"/>
    </source>
</evidence>
<reference evidence="1 2" key="1">
    <citation type="submission" date="2018-03" db="EMBL/GenBank/DDBJ databases">
        <title>Aerobic endospore-forming bacteria genome sequencing and assembly.</title>
        <authorList>
            <person name="Cavalcante D.A."/>
            <person name="Driks A."/>
            <person name="Putonti C."/>
            <person name="De-Souza M.T."/>
        </authorList>
    </citation>
    <scope>NUCLEOTIDE SEQUENCE [LARGE SCALE GENOMIC DNA]</scope>
    <source>
        <strain evidence="1 2">SDF0037</strain>
    </source>
</reference>
<dbReference type="EMBL" id="SADV01000003">
    <property type="protein sequence ID" value="TQR37123.1"/>
    <property type="molecule type" value="Genomic_DNA"/>
</dbReference>
<evidence type="ECO:0000313" key="1">
    <source>
        <dbReference type="EMBL" id="TQR37123.1"/>
    </source>
</evidence>
<accession>A0A544UTK7</accession>
<comment type="caution">
    <text evidence="1">The sequence shown here is derived from an EMBL/GenBank/DDBJ whole genome shotgun (WGS) entry which is preliminary data.</text>
</comment>
<proteinExistence type="predicted"/>
<name>A0A544UTK7_LYSSH</name>